<evidence type="ECO:0000256" key="1">
    <source>
        <dbReference type="SAM" id="MobiDB-lite"/>
    </source>
</evidence>
<reference evidence="2" key="1">
    <citation type="submission" date="2023-08" db="EMBL/GenBank/DDBJ databases">
        <title>Black Yeasts Isolated from many extreme environments.</title>
        <authorList>
            <person name="Coleine C."/>
            <person name="Stajich J.E."/>
            <person name="Selbmann L."/>
        </authorList>
    </citation>
    <scope>NUCLEOTIDE SEQUENCE</scope>
    <source>
        <strain evidence="2">CCFEE 5810</strain>
    </source>
</reference>
<dbReference type="AlphaFoldDB" id="A0AAN7W1Y5"/>
<sequence>MAATSWSAEDITDARELEICNQFRVSLGKPVLAPTVERRSKYLVNASMPYHAVDMMTGRDGNQHTSVNAPIYEHQHNGYSQSKTSHAGSFHTQARSEQQMAGAERSPQNSSHVTDNFHPHHHTFAAMSPSARNKMPDMDASDHRADQYGSAQAQEMPQPSLFDDFDFSWEGSNDLPVYNRNTYQFEAPQAPLQRVPSLLTAHDGQQQSQYGEAAHVGANGADFDMNDQQWKGPFAAPPSATQSTPDYHQSVPSMHDTSQQITGQPGITQQQMHAPTTAVMAGDGLLMPTSLQYPGPTPAMQPPVRKAPQPRIKRMDNVQCPDCLKGRHDSSQRSSHPSFQPMGYTGPSSLLPFHGTGFVSSGGFSSPAAGSVNTMQTGDFGLSDMPLHDHAVEGLATKGVNMNDGEVQTDNLPSYVDEFADEAEVDAFHLEQANRGRVCLDVLVDDYDTVTDEQRKEMCAALYAAMLRKPSIESTAVSDHVKAAFDKDQNEAYEKCKKFVESEFGRKHVSAACNKLFWTVKRLHTDGVPGNPFKPYGKTPKLDLDKTAKSTARFQQIVNVVGVSKRCGLDVLLGERLDDLACAPWQYVRRKVFNVAGNKGKRDNQMRGAAAKKAIENNGDVVEAVKTALQEKPFAGTDGDEGEISIKAKGKRKRKATSEDVEESTAMSLKRKATSDDGEEPAILGTWRQEGMDD</sequence>
<name>A0AAN7W1Y5_9PEZI</name>
<feature type="region of interest" description="Disordered" evidence="1">
    <location>
        <begin position="634"/>
        <end position="694"/>
    </location>
</feature>
<evidence type="ECO:0000313" key="2">
    <source>
        <dbReference type="EMBL" id="KAK5694769.1"/>
    </source>
</evidence>
<feature type="region of interest" description="Disordered" evidence="1">
    <location>
        <begin position="219"/>
        <end position="261"/>
    </location>
</feature>
<evidence type="ECO:0000313" key="3">
    <source>
        <dbReference type="Proteomes" id="UP001310594"/>
    </source>
</evidence>
<dbReference type="EMBL" id="JAVRQU010000015">
    <property type="protein sequence ID" value="KAK5694769.1"/>
    <property type="molecule type" value="Genomic_DNA"/>
</dbReference>
<proteinExistence type="predicted"/>
<feature type="compositionally biased region" description="Polar residues" evidence="1">
    <location>
        <begin position="77"/>
        <end position="99"/>
    </location>
</feature>
<feature type="region of interest" description="Disordered" evidence="1">
    <location>
        <begin position="77"/>
        <end position="155"/>
    </location>
</feature>
<gene>
    <name evidence="2" type="ORF">LTR97_009359</name>
</gene>
<protein>
    <submittedName>
        <fullName evidence="2">Uncharacterized protein</fullName>
    </submittedName>
</protein>
<organism evidence="2 3">
    <name type="scientific">Elasticomyces elasticus</name>
    <dbReference type="NCBI Taxonomy" id="574655"/>
    <lineage>
        <taxon>Eukaryota</taxon>
        <taxon>Fungi</taxon>
        <taxon>Dikarya</taxon>
        <taxon>Ascomycota</taxon>
        <taxon>Pezizomycotina</taxon>
        <taxon>Dothideomycetes</taxon>
        <taxon>Dothideomycetidae</taxon>
        <taxon>Mycosphaerellales</taxon>
        <taxon>Teratosphaeriaceae</taxon>
        <taxon>Elasticomyces</taxon>
    </lineage>
</organism>
<feature type="compositionally biased region" description="Polar residues" evidence="1">
    <location>
        <begin position="239"/>
        <end position="258"/>
    </location>
</feature>
<feature type="compositionally biased region" description="Basic and acidic residues" evidence="1">
    <location>
        <begin position="134"/>
        <end position="146"/>
    </location>
</feature>
<feature type="region of interest" description="Disordered" evidence="1">
    <location>
        <begin position="326"/>
        <end position="347"/>
    </location>
</feature>
<comment type="caution">
    <text evidence="2">The sequence shown here is derived from an EMBL/GenBank/DDBJ whole genome shotgun (WGS) entry which is preliminary data.</text>
</comment>
<dbReference type="Proteomes" id="UP001310594">
    <property type="component" value="Unassembled WGS sequence"/>
</dbReference>
<accession>A0AAN7W1Y5</accession>